<keyword evidence="7" id="KW-0032">Aminotransferase</keyword>
<keyword evidence="3" id="KW-0805">Transcription regulation</keyword>
<evidence type="ECO:0000313" key="8">
    <source>
        <dbReference type="Proteomes" id="UP001438953"/>
    </source>
</evidence>
<protein>
    <submittedName>
        <fullName evidence="7">PLP-dependent aminotransferase family protein</fullName>
    </submittedName>
</protein>
<evidence type="ECO:0000256" key="1">
    <source>
        <dbReference type="ARBA" id="ARBA00005384"/>
    </source>
</evidence>
<dbReference type="Pfam" id="PF00392">
    <property type="entry name" value="GntR"/>
    <property type="match status" value="1"/>
</dbReference>
<feature type="domain" description="HTH gntR-type" evidence="6">
    <location>
        <begin position="19"/>
        <end position="87"/>
    </location>
</feature>
<dbReference type="SUPFAM" id="SSF53383">
    <property type="entry name" value="PLP-dependent transferases"/>
    <property type="match status" value="1"/>
</dbReference>
<keyword evidence="4" id="KW-0238">DNA-binding</keyword>
<proteinExistence type="inferred from homology"/>
<gene>
    <name evidence="7" type="ORF">VSX56_08590</name>
</gene>
<accession>A0ABV1SFZ8</accession>
<keyword evidence="5" id="KW-0804">Transcription</keyword>
<dbReference type="PROSITE" id="PS50949">
    <property type="entry name" value="HTH_GNTR"/>
    <property type="match status" value="1"/>
</dbReference>
<name>A0ABV1SFZ8_9RHOB</name>
<dbReference type="InterPro" id="IPR051446">
    <property type="entry name" value="HTH_trans_reg/aminotransferase"/>
</dbReference>
<dbReference type="CDD" id="cd07377">
    <property type="entry name" value="WHTH_GntR"/>
    <property type="match status" value="1"/>
</dbReference>
<dbReference type="SUPFAM" id="SSF46785">
    <property type="entry name" value="Winged helix' DNA-binding domain"/>
    <property type="match status" value="1"/>
</dbReference>
<evidence type="ECO:0000259" key="6">
    <source>
        <dbReference type="PROSITE" id="PS50949"/>
    </source>
</evidence>
<comment type="caution">
    <text evidence="7">The sequence shown here is derived from an EMBL/GenBank/DDBJ whole genome shotgun (WGS) entry which is preliminary data.</text>
</comment>
<dbReference type="InterPro" id="IPR036390">
    <property type="entry name" value="WH_DNA-bd_sf"/>
</dbReference>
<dbReference type="EMBL" id="JAYWLC010000005">
    <property type="protein sequence ID" value="MER5171834.1"/>
    <property type="molecule type" value="Genomic_DNA"/>
</dbReference>
<keyword evidence="8" id="KW-1185">Reference proteome</keyword>
<dbReference type="CDD" id="cd00609">
    <property type="entry name" value="AAT_like"/>
    <property type="match status" value="1"/>
</dbReference>
<evidence type="ECO:0000256" key="4">
    <source>
        <dbReference type="ARBA" id="ARBA00023125"/>
    </source>
</evidence>
<dbReference type="Pfam" id="PF00155">
    <property type="entry name" value="Aminotran_1_2"/>
    <property type="match status" value="1"/>
</dbReference>
<dbReference type="InterPro" id="IPR015424">
    <property type="entry name" value="PyrdxlP-dep_Trfase"/>
</dbReference>
<dbReference type="GO" id="GO:0008483">
    <property type="term" value="F:transaminase activity"/>
    <property type="evidence" value="ECO:0007669"/>
    <property type="project" value="UniProtKB-KW"/>
</dbReference>
<dbReference type="InterPro" id="IPR004839">
    <property type="entry name" value="Aminotransferase_I/II_large"/>
</dbReference>
<dbReference type="InterPro" id="IPR036388">
    <property type="entry name" value="WH-like_DNA-bd_sf"/>
</dbReference>
<evidence type="ECO:0000256" key="5">
    <source>
        <dbReference type="ARBA" id="ARBA00023163"/>
    </source>
</evidence>
<evidence type="ECO:0000256" key="2">
    <source>
        <dbReference type="ARBA" id="ARBA00022898"/>
    </source>
</evidence>
<keyword evidence="2" id="KW-0663">Pyridoxal phosphate</keyword>
<dbReference type="Gene3D" id="1.10.10.10">
    <property type="entry name" value="Winged helix-like DNA-binding domain superfamily/Winged helix DNA-binding domain"/>
    <property type="match status" value="1"/>
</dbReference>
<comment type="similarity">
    <text evidence="1">In the C-terminal section; belongs to the class-I pyridoxal-phosphate-dependent aminotransferase family.</text>
</comment>
<keyword evidence="7" id="KW-0808">Transferase</keyword>
<dbReference type="PANTHER" id="PTHR46577:SF1">
    <property type="entry name" value="HTH-TYPE TRANSCRIPTIONAL REGULATORY PROTEIN GABR"/>
    <property type="match status" value="1"/>
</dbReference>
<organism evidence="7 8">
    <name type="scientific">Thioclava kandeliae</name>
    <dbReference type="NCBI Taxonomy" id="3070818"/>
    <lineage>
        <taxon>Bacteria</taxon>
        <taxon>Pseudomonadati</taxon>
        <taxon>Pseudomonadota</taxon>
        <taxon>Alphaproteobacteria</taxon>
        <taxon>Rhodobacterales</taxon>
        <taxon>Paracoccaceae</taxon>
        <taxon>Thioclava</taxon>
    </lineage>
</organism>
<dbReference type="PANTHER" id="PTHR46577">
    <property type="entry name" value="HTH-TYPE TRANSCRIPTIONAL REGULATORY PROTEIN GABR"/>
    <property type="match status" value="1"/>
</dbReference>
<dbReference type="InterPro" id="IPR000524">
    <property type="entry name" value="Tscrpt_reg_HTH_GntR"/>
</dbReference>
<dbReference type="Gene3D" id="3.40.640.10">
    <property type="entry name" value="Type I PLP-dependent aspartate aminotransferase-like (Major domain)"/>
    <property type="match status" value="1"/>
</dbReference>
<evidence type="ECO:0000256" key="3">
    <source>
        <dbReference type="ARBA" id="ARBA00023015"/>
    </source>
</evidence>
<dbReference type="RefSeq" id="WP_350936400.1">
    <property type="nucleotide sequence ID" value="NZ_JAYWLC010000005.1"/>
</dbReference>
<dbReference type="Proteomes" id="UP001438953">
    <property type="component" value="Unassembled WGS sequence"/>
</dbReference>
<reference evidence="7 8" key="1">
    <citation type="submission" date="2024-06" db="EMBL/GenBank/DDBJ databases">
        <title>Thioclava kandeliae sp. nov. from a rhizosphere soil sample of Kandelia candel in a mangrove.</title>
        <authorList>
            <person name="Mu T."/>
        </authorList>
    </citation>
    <scope>NUCLEOTIDE SEQUENCE [LARGE SCALE GENOMIC DNA]</scope>
    <source>
        <strain evidence="7 8">CPCC 100088</strain>
    </source>
</reference>
<sequence>MGDGLKASLGIILDRAGPDPLQRQLRQGIIAGIEQGRMRPGQKMPGSRSLAQALGIARNTVTLVYDELVARGYLDNHPRRGAFVAARSQPVAQSPAQGAIHWPGRLRARPSAFEQIRKMTGWAEYPYPFIYGQVDPTLFPIQAWRSCSRDMMGRSALDWWSADRAIEDDPMLIEQIRTRILPARGIFAKPEEILITLGAQEGLYLAARLLAGEGTRVGLERPGYPDARFIFGLTGAEEVDLGVDAEGAAPAPRLDLAVLTPASHCPTMAVMSEARRADWLDRASTEDFLILEDDYEGELALARGPSLKSQDRAGRVIYLGTMSKILAPGVRLGFMVAPEGFVHEARWMRRLLHRSAPLNNQRTAAIFLAEGHYLALMRRLREAHSERWYQVMERLPKDLGGFSAPDPCHGGSSLWLELPEGMDNAALLKGALARGVAFELGDPFTGPEGAGRFIRLGLSCIRTEAVRPGLAALGAVADGLR</sequence>
<dbReference type="InterPro" id="IPR015421">
    <property type="entry name" value="PyrdxlP-dep_Trfase_major"/>
</dbReference>
<evidence type="ECO:0000313" key="7">
    <source>
        <dbReference type="EMBL" id="MER5171834.1"/>
    </source>
</evidence>
<dbReference type="SMART" id="SM00345">
    <property type="entry name" value="HTH_GNTR"/>
    <property type="match status" value="1"/>
</dbReference>